<dbReference type="SUPFAM" id="SSF53850">
    <property type="entry name" value="Periplasmic binding protein-like II"/>
    <property type="match status" value="1"/>
</dbReference>
<evidence type="ECO:0000313" key="5">
    <source>
        <dbReference type="Proteomes" id="UP000009222"/>
    </source>
</evidence>
<dbReference type="eggNOG" id="COG1653">
    <property type="taxonomic scope" value="Bacteria"/>
</dbReference>
<evidence type="ECO:0000313" key="4">
    <source>
        <dbReference type="EMBL" id="AEF81504.1"/>
    </source>
</evidence>
<dbReference type="HOGENOM" id="CLU_031285_12_3_12"/>
<dbReference type="InterPro" id="IPR050490">
    <property type="entry name" value="Bact_solute-bd_prot1"/>
</dbReference>
<gene>
    <name evidence="4" type="ordered locus">TREAZ_2530</name>
</gene>
<comment type="subcellular location">
    <subcellularLocation>
        <location evidence="1">Periplasm</location>
    </subcellularLocation>
</comment>
<dbReference type="AlphaFoldDB" id="F5YF37"/>
<dbReference type="RefSeq" id="WP_015712996.1">
    <property type="nucleotide sequence ID" value="NC_015577.1"/>
</dbReference>
<dbReference type="EMBL" id="CP001841">
    <property type="protein sequence ID" value="AEF81504.1"/>
    <property type="molecule type" value="Genomic_DNA"/>
</dbReference>
<keyword evidence="3" id="KW-0732">Signal</keyword>
<dbReference type="OrthoDB" id="1929810at2"/>
<evidence type="ECO:0000256" key="3">
    <source>
        <dbReference type="SAM" id="SignalP"/>
    </source>
</evidence>
<evidence type="ECO:0000256" key="1">
    <source>
        <dbReference type="ARBA" id="ARBA00004418"/>
    </source>
</evidence>
<dbReference type="InterPro" id="IPR006059">
    <property type="entry name" value="SBP"/>
</dbReference>
<dbReference type="InParanoid" id="F5YF37"/>
<dbReference type="PANTHER" id="PTHR43649">
    <property type="entry name" value="ARABINOSE-BINDING PROTEIN-RELATED"/>
    <property type="match status" value="1"/>
</dbReference>
<dbReference type="Pfam" id="PF01547">
    <property type="entry name" value="SBP_bac_1"/>
    <property type="match status" value="1"/>
</dbReference>
<feature type="chain" id="PRO_5003331812" evidence="3">
    <location>
        <begin position="24"/>
        <end position="432"/>
    </location>
</feature>
<protein>
    <submittedName>
        <fullName evidence="4">Extracellular solute-binding protein family 1</fullName>
    </submittedName>
</protein>
<organism evidence="4 5">
    <name type="scientific">Leadbettera azotonutricia (strain ATCC BAA-888 / DSM 13862 / ZAS-9)</name>
    <name type="common">Treponema azotonutricium</name>
    <dbReference type="NCBI Taxonomy" id="545695"/>
    <lineage>
        <taxon>Bacteria</taxon>
        <taxon>Pseudomonadati</taxon>
        <taxon>Spirochaetota</taxon>
        <taxon>Spirochaetia</taxon>
        <taxon>Spirochaetales</taxon>
        <taxon>Breznakiellaceae</taxon>
        <taxon>Leadbettera</taxon>
    </lineage>
</organism>
<reference evidence="5" key="1">
    <citation type="submission" date="2009-12" db="EMBL/GenBank/DDBJ databases">
        <title>Complete sequence of Treponema azotonutricium strain ZAS-9.</title>
        <authorList>
            <person name="Tetu S.G."/>
            <person name="Matson E."/>
            <person name="Ren Q."/>
            <person name="Seshadri R."/>
            <person name="Elbourne L."/>
            <person name="Hassan K.A."/>
            <person name="Durkin A."/>
            <person name="Radune D."/>
            <person name="Mohamoud Y."/>
            <person name="Shay R."/>
            <person name="Jin S."/>
            <person name="Zhang X."/>
            <person name="Lucey K."/>
            <person name="Ballor N.R."/>
            <person name="Ottesen E."/>
            <person name="Rosenthal R."/>
            <person name="Allen A."/>
            <person name="Leadbetter J.R."/>
            <person name="Paulsen I.T."/>
        </authorList>
    </citation>
    <scope>NUCLEOTIDE SEQUENCE [LARGE SCALE GENOMIC DNA]</scope>
    <source>
        <strain evidence="5">ATCC BAA-888 / DSM 13862 / ZAS-9</strain>
    </source>
</reference>
<feature type="signal peptide" evidence="3">
    <location>
        <begin position="1"/>
        <end position="23"/>
    </location>
</feature>
<evidence type="ECO:0000256" key="2">
    <source>
        <dbReference type="ARBA" id="ARBA00008520"/>
    </source>
</evidence>
<accession>F5YF37</accession>
<sequence>MKLFKMLAIAALVMLVAAGSVFAGGGSQSSGSSSGGQKTVTLLVDADSPFVGTQAMIDAFQKKTGIKVEVEIRVGGLEGENIMKTRLATGDMADMFWYNTGSKLNDLNPAQNIQDISNEPFAANVTDSFKKSASANGKLYGLPMASTQAGAILYNKKIYQDLGLSVPHTWNDFIVNCEKIQASGKVAIVASNKTTWTSQLFFLGDEYNVKASQPNFPAEYTANRAKYATNAVARKGFEKIAAAGKYLNRDHLATTYELAEEMIANGQAAHWAILTQALTSINTDYPSKINDIGVFGIPGDDPNNHGLTVWIPSGLYIYKNTPNLDLAKQWAAYTVSDEGIGVYSSVQKPDGPFALKGVNLPSTVYAGVQEMVAYFNANKTDVALEFESPVKGPNLEQFCIEVFSGITTPQAAATAYDQDVTKQAIQLNLPGW</sequence>
<dbReference type="Gene3D" id="3.40.190.10">
    <property type="entry name" value="Periplasmic binding protein-like II"/>
    <property type="match status" value="2"/>
</dbReference>
<dbReference type="GO" id="GO:0042597">
    <property type="term" value="C:periplasmic space"/>
    <property type="evidence" value="ECO:0007669"/>
    <property type="project" value="UniProtKB-SubCell"/>
</dbReference>
<proteinExistence type="inferred from homology"/>
<dbReference type="FunCoup" id="F5YF37">
    <property type="interactions" value="57"/>
</dbReference>
<name>F5YF37_LEAAZ</name>
<comment type="similarity">
    <text evidence="2">Belongs to the bacterial solute-binding protein 1 family.</text>
</comment>
<keyword evidence="5" id="KW-1185">Reference proteome</keyword>
<dbReference type="STRING" id="545695.TREAZ_2530"/>
<dbReference type="KEGG" id="taz:TREAZ_2530"/>
<dbReference type="Proteomes" id="UP000009222">
    <property type="component" value="Chromosome"/>
</dbReference>
<reference evidence="4 5" key="2">
    <citation type="journal article" date="2011" name="ISME J.">
        <title>RNA-seq reveals cooperative metabolic interactions between two termite-gut spirochete species in co-culture.</title>
        <authorList>
            <person name="Rosenthal A.Z."/>
            <person name="Matson E.G."/>
            <person name="Eldar A."/>
            <person name="Leadbetter J.R."/>
        </authorList>
    </citation>
    <scope>NUCLEOTIDE SEQUENCE [LARGE SCALE GENOMIC DNA]</scope>
    <source>
        <strain evidence="5">ATCC BAA-888 / DSM 13862 / ZAS-9</strain>
    </source>
</reference>